<evidence type="ECO:0000256" key="4">
    <source>
        <dbReference type="SAM" id="SignalP"/>
    </source>
</evidence>
<dbReference type="Pfam" id="PF00353">
    <property type="entry name" value="HemolysinCabind"/>
    <property type="match status" value="4"/>
</dbReference>
<dbReference type="InterPro" id="IPR050557">
    <property type="entry name" value="RTX_toxin/Mannuronan_C5-epim"/>
</dbReference>
<evidence type="ECO:0000256" key="1">
    <source>
        <dbReference type="ARBA" id="ARBA00004613"/>
    </source>
</evidence>
<evidence type="ECO:0000256" key="3">
    <source>
        <dbReference type="ARBA" id="ARBA00022729"/>
    </source>
</evidence>
<reference evidence="5 6" key="1">
    <citation type="submission" date="2018-07" db="EMBL/GenBank/DDBJ databases">
        <title>Genomic Encyclopedia of Type Strains, Phase IV (KMG-IV): sequencing the most valuable type-strain genomes for metagenomic binning, comparative biology and taxonomic classification.</title>
        <authorList>
            <person name="Goeker M."/>
        </authorList>
    </citation>
    <scope>NUCLEOTIDE SEQUENCE [LARGE SCALE GENOMIC DNA]</scope>
    <source>
        <strain evidence="5 6">DSM 14364</strain>
    </source>
</reference>
<name>A0A370HJT7_9HYPH</name>
<evidence type="ECO:0000256" key="2">
    <source>
        <dbReference type="ARBA" id="ARBA00022525"/>
    </source>
</evidence>
<dbReference type="NCBIfam" id="TIGR02059">
    <property type="entry name" value="swm_rep_I"/>
    <property type="match status" value="2"/>
</dbReference>
<dbReference type="AlphaFoldDB" id="A0A370HJT7"/>
<dbReference type="EMBL" id="QQBB01000006">
    <property type="protein sequence ID" value="RDI58040.1"/>
    <property type="molecule type" value="Genomic_DNA"/>
</dbReference>
<keyword evidence="3 4" id="KW-0732">Signal</keyword>
<evidence type="ECO:0000313" key="6">
    <source>
        <dbReference type="Proteomes" id="UP000254925"/>
    </source>
</evidence>
<dbReference type="InterPro" id="IPR011049">
    <property type="entry name" value="Serralysin-like_metalloprot_C"/>
</dbReference>
<dbReference type="InterPro" id="IPR011801">
    <property type="entry name" value="Swm_rep_I_cyn"/>
</dbReference>
<dbReference type="InterPro" id="IPR001343">
    <property type="entry name" value="Hemolysn_Ca-bd"/>
</dbReference>
<dbReference type="Proteomes" id="UP000254925">
    <property type="component" value="Unassembled WGS sequence"/>
</dbReference>
<dbReference type="PRINTS" id="PR00313">
    <property type="entry name" value="CABNDNGRPT"/>
</dbReference>
<keyword evidence="2" id="KW-0964">Secreted</keyword>
<dbReference type="PANTHER" id="PTHR38340">
    <property type="entry name" value="S-LAYER PROTEIN"/>
    <property type="match status" value="1"/>
</dbReference>
<feature type="signal peptide" evidence="4">
    <location>
        <begin position="1"/>
        <end position="25"/>
    </location>
</feature>
<dbReference type="SUPFAM" id="SSF51120">
    <property type="entry name" value="beta-Roll"/>
    <property type="match status" value="2"/>
</dbReference>
<dbReference type="Gene3D" id="2.60.40.1220">
    <property type="match status" value="1"/>
</dbReference>
<dbReference type="GO" id="GO:0005615">
    <property type="term" value="C:extracellular space"/>
    <property type="evidence" value="ECO:0007669"/>
    <property type="project" value="InterPro"/>
</dbReference>
<dbReference type="InterPro" id="IPR014755">
    <property type="entry name" value="Cu-Rt/internalin_Ig-like"/>
</dbReference>
<gene>
    <name evidence="5" type="ORF">DES45_106354</name>
</gene>
<dbReference type="InterPro" id="IPR028059">
    <property type="entry name" value="SWM_rpt"/>
</dbReference>
<proteinExistence type="predicted"/>
<dbReference type="PROSITE" id="PS00330">
    <property type="entry name" value="HEMOLYSIN_CALCIUM"/>
    <property type="match status" value="3"/>
</dbReference>
<dbReference type="InterPro" id="IPR018511">
    <property type="entry name" value="Hemolysin-typ_Ca-bd_CS"/>
</dbReference>
<dbReference type="Gene3D" id="2.150.10.10">
    <property type="entry name" value="Serralysin-like metalloprotease, C-terminal"/>
    <property type="match status" value="3"/>
</dbReference>
<dbReference type="PANTHER" id="PTHR38340:SF1">
    <property type="entry name" value="S-LAYER PROTEIN"/>
    <property type="match status" value="1"/>
</dbReference>
<feature type="chain" id="PRO_5017083597" evidence="4">
    <location>
        <begin position="26"/>
        <end position="1131"/>
    </location>
</feature>
<comment type="subcellular location">
    <subcellularLocation>
        <location evidence="1">Secreted</location>
    </subcellularLocation>
</comment>
<evidence type="ECO:0000313" key="5">
    <source>
        <dbReference type="EMBL" id="RDI58040.1"/>
    </source>
</evidence>
<dbReference type="Pfam" id="PF13753">
    <property type="entry name" value="SWM_repeat"/>
    <property type="match status" value="2"/>
</dbReference>
<protein>
    <submittedName>
        <fullName evidence="5">Putative repeat protein (TIGR02059 family)</fullName>
    </submittedName>
</protein>
<accession>A0A370HJT7</accession>
<organism evidence="5 6">
    <name type="scientific">Microvirga subterranea</name>
    <dbReference type="NCBI Taxonomy" id="186651"/>
    <lineage>
        <taxon>Bacteria</taxon>
        <taxon>Pseudomonadati</taxon>
        <taxon>Pseudomonadota</taxon>
        <taxon>Alphaproteobacteria</taxon>
        <taxon>Hyphomicrobiales</taxon>
        <taxon>Methylobacteriaceae</taxon>
        <taxon>Microvirga</taxon>
    </lineage>
</organism>
<keyword evidence="6" id="KW-1185">Reference proteome</keyword>
<comment type="caution">
    <text evidence="5">The sequence shown here is derived from an EMBL/GenBank/DDBJ whole genome shotgun (WGS) entry which is preliminary data.</text>
</comment>
<dbReference type="GO" id="GO:0005509">
    <property type="term" value="F:calcium ion binding"/>
    <property type="evidence" value="ECO:0007669"/>
    <property type="project" value="InterPro"/>
</dbReference>
<sequence>MRGSTYRRIVFGAAALLLASGASLTSESSFQALVATAAAIPDQDFESAPLMATGMMSFPLGGLHYVQEYGQTPYTRVIDMYDRNMGLSGKYAVFNFFEETGVNVFTISSLDGSNFGIASFETSIQLAGVLNPGRQGASSFLIEGLSEGRVVATAEIGDARNSTTDGGIVYSAQTSYLSMFAVGQITFDPWGGWGNIDSIRITGLGGDFATIGLDNLDIEPVPPPPVVTNVSASTGNGTYKAGDVVTITVTYGSAVTVTGTPTLTLETGSVDRAATYVSGSGGNTLTFTYTVRAGDLSQDLDYRSINALSLAGGRISDAYGNDASLTLPSPGTAGSLGANKAIVIDGVAPTVTQATVNGDTIVLQYSEAIYGVIIGWGSGFSVTVDGSPADVVHSRIDGDRVILTLAGKVEHSQSVKVTYAAPGVAIQDRVHNETPDFVDYLASNLTPYVPVPVIEGVTIADGNFAVGEQVTATITVAADADTYALVAGSVGGYALSGLTKVNNTTYTAVFTVTEGGQSFAPGQGVPVTIAVRDSAGNQSSGYTATVTQGNGSIDTVKPVFVSSTILGDRIVITYSEALDAAGGANALIGGFGVKVDGRSVGIAGRAFGTDGKSIVITLASPVTKGQSVSVSYTDPTAGDDADAIQDVAGNDAASFTDAPVRNLTAGTVIDGVEVVRSEIVNPDGSRTHVIQTGIVQPGRVDETGGSAYADIPLSGDDRVQALMALLSEGGGLDARITRAELAAVIMRALNMEVGPVSSPTFSDVTNAWATSYIAAAVEAGIVSNVVGIDLYGLPSRDTVLTGASEYSNLLVLNAANDGIHRKVEINDIGFIVLRGDAEIYGGSGAQFISADGASQRIVMGADDDTIHGGAGDDYVGSLGGDDWLYGDEGNDTVSGGIGDDRLFGGAGDDRILGDAGHDRLYGDEGADRLDGGTGHDRLDGGTGNDLLYGGSGNDTLVGGTGADSLWGGAGKDRLDGGDGNDVLKGESGNDRIVGGLGRDKMWGGAGADVFDFNAVQESRVGSQRDIVQDFETGRDRIDLRDIDADALLKGDQTFTWAGADVFFPFWPGAEKGFPFPFWRAFESIYLKADFTGRAGQLRYDNGILTGDTNGDRKADFEIKIVGHFSSWDVLL</sequence>